<feature type="transmembrane region" description="Helical" evidence="1">
    <location>
        <begin position="343"/>
        <end position="362"/>
    </location>
</feature>
<dbReference type="InterPro" id="IPR000731">
    <property type="entry name" value="SSD"/>
</dbReference>
<feature type="transmembrane region" description="Helical" evidence="1">
    <location>
        <begin position="529"/>
        <end position="549"/>
    </location>
</feature>
<protein>
    <submittedName>
        <fullName evidence="3">Acriflavin resistance protein</fullName>
    </submittedName>
</protein>
<dbReference type="Gene3D" id="3.30.70.1440">
    <property type="entry name" value="Multidrug efflux transporter AcrB pore domain"/>
    <property type="match status" value="1"/>
</dbReference>
<keyword evidence="1" id="KW-0812">Transmembrane</keyword>
<sequence length="1029" mass="114788">MMNKAQENKFEAMGASLANFALRRPVTVCMFFASMLLLGLISSRLLPLEKFPGIDIPEIYINIPYRDASPAEVEKMITRPVEEALATMSGIQRLRSSSRENGAEIGIEFKWDENINAKSIEAREKIDAIRHLLPDDVERILVYQFNTNDLPIFQLRVSSERDLSNAYDLLERNLKQPIERVEGVSRVELYGVLKKEIAIRVDQERMAALHVNVVDLVNALQAANFSMSAGHIYENEEKISVTPQGEYRSMQEIEELYIARGIQLKDIADVHYETPRRSEGRHLDQTYAVGFNIFRESGSNLVEVSERVWKVIDDANENPAFNGINLLIFDDEAESVTSSLSDLVDAGLLGALLSVLVLYAFLRRFTTTLIVVLSVPFSLCITLGFMFFFGYSINILSLMGLMLAVGMLVDNAVVVTESIEQEKAHTKNMVAATKAGVSKVSLAVIAGTATTAIVFLPNIIGKKVSLTIFLEHVAISICISLFASLLIAQTLIPLLATKIKHKPRAQDSKPNRLKQRYERMLKWTLSHQGWSAIIGVLMVVSTVFVAQMVPDNEQGMDNRNRLWLNYNINGNYTLDEVEKTVTRLENFLYDNQEKFFIKSIYSYYTPGFAVSGITLQDELPIKKKEIQEMIREALPKFARAEPSFRWSDGGGGGVRLTLLGPSSESLLRIADQVVPVLANIDGLADVKTEIDDNQRELQIHVDRQKAYRFGLNSQDISNIVATALRGNNLRTFRHGNNGEVDIRLMFDEALQHSIEELKSLPVAREGNKTVTLDMVADLKITSRLSQINRYYRQTAIAIGANMEEGMTLDVAREKIEKIMGNLELPTGYSWSLDGSFRQQREDEAIMQTNMLLAIAMIYIVMAALFESLLLPTAVITSLLFSFTGVFWTFAITGTPMSIMGMIGMLILMGIVVNNGIVLVDRINQLVNEGHKVHDAIMEGCLTRVRPVLMTVATTVLGLLPLALGDTNVGGDGPPYAPMAIAIIGGLIFSTVTSLFLVPLAYLLLLKLRRKTRNMINDSKLLVSKIIKEA</sequence>
<evidence type="ECO:0000256" key="1">
    <source>
        <dbReference type="SAM" id="Phobius"/>
    </source>
</evidence>
<gene>
    <name evidence="3" type="ORF">MACH26_24210</name>
</gene>
<dbReference type="PANTHER" id="PTHR32063">
    <property type="match status" value="1"/>
</dbReference>
<feature type="transmembrane region" description="Helical" evidence="1">
    <location>
        <begin position="940"/>
        <end position="963"/>
    </location>
</feature>
<dbReference type="Gene3D" id="3.30.2090.10">
    <property type="entry name" value="Multidrug efflux transporter AcrB TolC docking domain, DN and DC subdomains"/>
    <property type="match status" value="2"/>
</dbReference>
<feature type="transmembrane region" description="Helical" evidence="1">
    <location>
        <begin position="21"/>
        <end position="41"/>
    </location>
</feature>
<feature type="transmembrane region" description="Helical" evidence="1">
    <location>
        <begin position="872"/>
        <end position="892"/>
    </location>
</feature>
<name>A0AA48I6M2_9ALTE</name>
<feature type="transmembrane region" description="Helical" evidence="1">
    <location>
        <begin position="395"/>
        <end position="419"/>
    </location>
</feature>
<feature type="domain" description="SSD" evidence="2">
    <location>
        <begin position="364"/>
        <end position="494"/>
    </location>
</feature>
<dbReference type="Proteomes" id="UP001333710">
    <property type="component" value="Chromosome"/>
</dbReference>
<evidence type="ECO:0000313" key="4">
    <source>
        <dbReference type="Proteomes" id="UP001333710"/>
    </source>
</evidence>
<feature type="transmembrane region" description="Helical" evidence="1">
    <location>
        <begin position="472"/>
        <end position="496"/>
    </location>
</feature>
<dbReference type="Gene3D" id="1.20.1640.10">
    <property type="entry name" value="Multidrug efflux transporter AcrB transmembrane domain"/>
    <property type="match status" value="2"/>
</dbReference>
<organism evidence="3 4">
    <name type="scientific">Planctobacterium marinum</name>
    <dbReference type="NCBI Taxonomy" id="1631968"/>
    <lineage>
        <taxon>Bacteria</taxon>
        <taxon>Pseudomonadati</taxon>
        <taxon>Pseudomonadota</taxon>
        <taxon>Gammaproteobacteria</taxon>
        <taxon>Alteromonadales</taxon>
        <taxon>Alteromonadaceae</taxon>
        <taxon>Planctobacterium</taxon>
    </lineage>
</organism>
<keyword evidence="1" id="KW-0472">Membrane</keyword>
<dbReference type="SUPFAM" id="SSF82714">
    <property type="entry name" value="Multidrug efflux transporter AcrB TolC docking domain, DN and DC subdomains"/>
    <property type="match status" value="2"/>
</dbReference>
<dbReference type="Gene3D" id="3.30.70.1320">
    <property type="entry name" value="Multidrug efflux transporter AcrB pore domain like"/>
    <property type="match status" value="1"/>
</dbReference>
<reference evidence="3" key="1">
    <citation type="submission" date="2023-01" db="EMBL/GenBank/DDBJ databases">
        <title>Complete genome sequence of Planctobacterium marinum strain Dej080120_11.</title>
        <authorList>
            <person name="Ueki S."/>
            <person name="Maruyama F."/>
        </authorList>
    </citation>
    <scope>NUCLEOTIDE SEQUENCE</scope>
    <source>
        <strain evidence="3">Dej080120_11</strain>
    </source>
</reference>
<keyword evidence="1" id="KW-1133">Transmembrane helix</keyword>
<dbReference type="GO" id="GO:0005886">
    <property type="term" value="C:plasma membrane"/>
    <property type="evidence" value="ECO:0007669"/>
    <property type="project" value="TreeGrafter"/>
</dbReference>
<dbReference type="EMBL" id="AP027272">
    <property type="protein sequence ID" value="BDX06900.1"/>
    <property type="molecule type" value="Genomic_DNA"/>
</dbReference>
<feature type="transmembrane region" description="Helical" evidence="1">
    <location>
        <begin position="369"/>
        <end position="389"/>
    </location>
</feature>
<dbReference type="AlphaFoldDB" id="A0AA48I6M2"/>
<feature type="transmembrane region" description="Helical" evidence="1">
    <location>
        <begin position="975"/>
        <end position="1004"/>
    </location>
</feature>
<proteinExistence type="predicted"/>
<dbReference type="KEGG" id="pmaw:MACH26_24210"/>
<keyword evidence="4" id="KW-1185">Reference proteome</keyword>
<feature type="transmembrane region" description="Helical" evidence="1">
    <location>
        <begin position="844"/>
        <end position="865"/>
    </location>
</feature>
<dbReference type="InterPro" id="IPR001036">
    <property type="entry name" value="Acrflvin-R"/>
</dbReference>
<accession>A0AA48I6M2</accession>
<dbReference type="PRINTS" id="PR00702">
    <property type="entry name" value="ACRIFLAVINRP"/>
</dbReference>
<dbReference type="PANTHER" id="PTHR32063:SF73">
    <property type="entry name" value="RND SUPERFAMILY EFFLUX PUMP PERMEASE COMPONENT 1"/>
    <property type="match status" value="1"/>
</dbReference>
<feature type="transmembrane region" description="Helical" evidence="1">
    <location>
        <begin position="898"/>
        <end position="919"/>
    </location>
</feature>
<evidence type="ECO:0000313" key="3">
    <source>
        <dbReference type="EMBL" id="BDX06900.1"/>
    </source>
</evidence>
<dbReference type="Pfam" id="PF00873">
    <property type="entry name" value="ACR_tran"/>
    <property type="match status" value="1"/>
</dbReference>
<dbReference type="SUPFAM" id="SSF82693">
    <property type="entry name" value="Multidrug efflux transporter AcrB pore domain, PN1, PN2, PC1 and PC2 subdomains"/>
    <property type="match status" value="2"/>
</dbReference>
<dbReference type="Gene3D" id="3.30.70.1430">
    <property type="entry name" value="Multidrug efflux transporter AcrB pore domain"/>
    <property type="match status" value="2"/>
</dbReference>
<dbReference type="PROSITE" id="PS50156">
    <property type="entry name" value="SSD"/>
    <property type="match status" value="1"/>
</dbReference>
<evidence type="ECO:0000259" key="2">
    <source>
        <dbReference type="PROSITE" id="PS50156"/>
    </source>
</evidence>
<dbReference type="GO" id="GO:0042910">
    <property type="term" value="F:xenobiotic transmembrane transporter activity"/>
    <property type="evidence" value="ECO:0007669"/>
    <property type="project" value="TreeGrafter"/>
</dbReference>
<dbReference type="SUPFAM" id="SSF82866">
    <property type="entry name" value="Multidrug efflux transporter AcrB transmembrane domain"/>
    <property type="match status" value="2"/>
</dbReference>
<dbReference type="InterPro" id="IPR027463">
    <property type="entry name" value="AcrB_DN_DC_subdom"/>
</dbReference>
<feature type="transmembrane region" description="Helical" evidence="1">
    <location>
        <begin position="440"/>
        <end position="460"/>
    </location>
</feature>